<dbReference type="Pfam" id="PF20415">
    <property type="entry name" value="DUF6699"/>
    <property type="match status" value="1"/>
</dbReference>
<keyword evidence="4" id="KW-1185">Reference proteome</keyword>
<evidence type="ECO:0000256" key="1">
    <source>
        <dbReference type="SAM" id="MobiDB-lite"/>
    </source>
</evidence>
<accession>A0A0C3PBF7</accession>
<dbReference type="InParanoid" id="A0A0C3PBF7"/>
<dbReference type="Proteomes" id="UP000054217">
    <property type="component" value="Unassembled WGS sequence"/>
</dbReference>
<name>A0A0C3PBF7_PISTI</name>
<evidence type="ECO:0000313" key="3">
    <source>
        <dbReference type="EMBL" id="KIO05286.1"/>
    </source>
</evidence>
<evidence type="ECO:0000313" key="4">
    <source>
        <dbReference type="Proteomes" id="UP000054217"/>
    </source>
</evidence>
<dbReference type="HOGENOM" id="CLU_073886_0_0_1"/>
<reference evidence="3 4" key="1">
    <citation type="submission" date="2014-04" db="EMBL/GenBank/DDBJ databases">
        <authorList>
            <consortium name="DOE Joint Genome Institute"/>
            <person name="Kuo A."/>
            <person name="Kohler A."/>
            <person name="Costa M.D."/>
            <person name="Nagy L.G."/>
            <person name="Floudas D."/>
            <person name="Copeland A."/>
            <person name="Barry K.W."/>
            <person name="Cichocki N."/>
            <person name="Veneault-Fourrey C."/>
            <person name="LaButti K."/>
            <person name="Lindquist E.A."/>
            <person name="Lipzen A."/>
            <person name="Lundell T."/>
            <person name="Morin E."/>
            <person name="Murat C."/>
            <person name="Sun H."/>
            <person name="Tunlid A."/>
            <person name="Henrissat B."/>
            <person name="Grigoriev I.V."/>
            <person name="Hibbett D.S."/>
            <person name="Martin F."/>
            <person name="Nordberg H.P."/>
            <person name="Cantor M.N."/>
            <person name="Hua S.X."/>
        </authorList>
    </citation>
    <scope>NUCLEOTIDE SEQUENCE [LARGE SCALE GENOMIC DNA]</scope>
    <source>
        <strain evidence="3 4">Marx 270</strain>
    </source>
</reference>
<gene>
    <name evidence="3" type="ORF">M404DRAFT_141091</name>
</gene>
<reference evidence="4" key="2">
    <citation type="submission" date="2015-01" db="EMBL/GenBank/DDBJ databases">
        <title>Evolutionary Origins and Diversification of the Mycorrhizal Mutualists.</title>
        <authorList>
            <consortium name="DOE Joint Genome Institute"/>
            <consortium name="Mycorrhizal Genomics Consortium"/>
            <person name="Kohler A."/>
            <person name="Kuo A."/>
            <person name="Nagy L.G."/>
            <person name="Floudas D."/>
            <person name="Copeland A."/>
            <person name="Barry K.W."/>
            <person name="Cichocki N."/>
            <person name="Veneault-Fourrey C."/>
            <person name="LaButti K."/>
            <person name="Lindquist E.A."/>
            <person name="Lipzen A."/>
            <person name="Lundell T."/>
            <person name="Morin E."/>
            <person name="Murat C."/>
            <person name="Riley R."/>
            <person name="Ohm R."/>
            <person name="Sun H."/>
            <person name="Tunlid A."/>
            <person name="Henrissat B."/>
            <person name="Grigoriev I.V."/>
            <person name="Hibbett D.S."/>
            <person name="Martin F."/>
        </authorList>
    </citation>
    <scope>NUCLEOTIDE SEQUENCE [LARGE SCALE GENOMIC DNA]</scope>
    <source>
        <strain evidence="4">Marx 270</strain>
    </source>
</reference>
<protein>
    <recommendedName>
        <fullName evidence="2">DUF6699 domain-containing protein</fullName>
    </recommendedName>
</protein>
<feature type="region of interest" description="Disordered" evidence="1">
    <location>
        <begin position="1"/>
        <end position="70"/>
    </location>
</feature>
<sequence length="289" mass="32737">MFKQRHRPGSPGYVPGTPKFPKLSLPPVETGNLPSRPVTRAGMRPSTPAMPSNDPRANPTSGQPVKPLRPILKKTGIPAPAHTSYDSEGEILTSKNVVRSHDVHGHPPAPGVRKVHIQTEVFDLHWQLLPFDRSRSKRLMRFDVAFPIESIRFQERDHRSKLADSDLDKPAANRPLTKMLINFASGPFEWDVNVKNARGITCRDVLEAIYDTFNEQLTLYEKKLIPPHLRKECEEAFKLRCKVVPGLEQVEFRQGLKRVDVLRHGTIFLGLTQPKSDGDWTLNLGKWPF</sequence>
<organism evidence="3 4">
    <name type="scientific">Pisolithus tinctorius Marx 270</name>
    <dbReference type="NCBI Taxonomy" id="870435"/>
    <lineage>
        <taxon>Eukaryota</taxon>
        <taxon>Fungi</taxon>
        <taxon>Dikarya</taxon>
        <taxon>Basidiomycota</taxon>
        <taxon>Agaricomycotina</taxon>
        <taxon>Agaricomycetes</taxon>
        <taxon>Agaricomycetidae</taxon>
        <taxon>Boletales</taxon>
        <taxon>Sclerodermatineae</taxon>
        <taxon>Pisolithaceae</taxon>
        <taxon>Pisolithus</taxon>
    </lineage>
</organism>
<dbReference type="OrthoDB" id="3241567at2759"/>
<dbReference type="InterPro" id="IPR046522">
    <property type="entry name" value="DUF6699"/>
</dbReference>
<dbReference type="AlphaFoldDB" id="A0A0C3PBF7"/>
<dbReference type="EMBL" id="KN831967">
    <property type="protein sequence ID" value="KIO05286.1"/>
    <property type="molecule type" value="Genomic_DNA"/>
</dbReference>
<evidence type="ECO:0000259" key="2">
    <source>
        <dbReference type="Pfam" id="PF20415"/>
    </source>
</evidence>
<proteinExistence type="predicted"/>
<feature type="domain" description="DUF6699" evidence="2">
    <location>
        <begin position="141"/>
        <end position="276"/>
    </location>
</feature>